<evidence type="ECO:0000313" key="2">
    <source>
        <dbReference type="EMBL" id="CAI9935043.1"/>
    </source>
</evidence>
<reference evidence="2" key="1">
    <citation type="submission" date="2023-06" db="EMBL/GenBank/DDBJ databases">
        <authorList>
            <person name="Kurt Z."/>
        </authorList>
    </citation>
    <scope>NUCLEOTIDE SEQUENCE</scope>
</reference>
<proteinExistence type="predicted"/>
<accession>A0AA86PCR3</accession>
<protein>
    <submittedName>
        <fullName evidence="3">Hypothetical_protein</fullName>
    </submittedName>
</protein>
<organism evidence="2">
    <name type="scientific">Hexamita inflata</name>
    <dbReference type="NCBI Taxonomy" id="28002"/>
    <lineage>
        <taxon>Eukaryota</taxon>
        <taxon>Metamonada</taxon>
        <taxon>Diplomonadida</taxon>
        <taxon>Hexamitidae</taxon>
        <taxon>Hexamitinae</taxon>
        <taxon>Hexamita</taxon>
    </lineage>
</organism>
<feature type="coiled-coil region" evidence="1">
    <location>
        <begin position="13"/>
        <end position="40"/>
    </location>
</feature>
<evidence type="ECO:0000256" key="1">
    <source>
        <dbReference type="SAM" id="Coils"/>
    </source>
</evidence>
<dbReference type="EMBL" id="CATOUU010000591">
    <property type="protein sequence ID" value="CAI9935043.1"/>
    <property type="molecule type" value="Genomic_DNA"/>
</dbReference>
<sequence length="159" mass="19009">MFESVQQIHCRQISKQRIENQKLKKQRQELAKSRRAEAKQIIKNLKITEKYEQNQIQQQQLFNKQEQLQKFYKLFDLSQYIELDRNIAVLQYLKLGNRGYQYQQSMKHTNIDAPSVSSVRAWKAKMSQQYIAQEHTISMNKPSLSTFDVNKLLQIKESK</sequence>
<dbReference type="AlphaFoldDB" id="A0AA86PCR3"/>
<gene>
    <name evidence="2" type="ORF">HINF_LOCUS22688</name>
    <name evidence="3" type="ORF">HINF_LOCUS78066</name>
</gene>
<evidence type="ECO:0000313" key="4">
    <source>
        <dbReference type="Proteomes" id="UP001642409"/>
    </source>
</evidence>
<reference evidence="3 4" key="2">
    <citation type="submission" date="2024-07" db="EMBL/GenBank/DDBJ databases">
        <authorList>
            <person name="Akdeniz Z."/>
        </authorList>
    </citation>
    <scope>NUCLEOTIDE SEQUENCE [LARGE SCALE GENOMIC DNA]</scope>
</reference>
<keyword evidence="1" id="KW-0175">Coiled coil</keyword>
<name>A0AA86PCR3_9EUKA</name>
<dbReference type="EMBL" id="CAXDID020000804">
    <property type="protein sequence ID" value="CAL6114563.1"/>
    <property type="molecule type" value="Genomic_DNA"/>
</dbReference>
<evidence type="ECO:0000313" key="3">
    <source>
        <dbReference type="EMBL" id="CAL6114563.1"/>
    </source>
</evidence>
<comment type="caution">
    <text evidence="2">The sequence shown here is derived from an EMBL/GenBank/DDBJ whole genome shotgun (WGS) entry which is preliminary data.</text>
</comment>
<keyword evidence="4" id="KW-1185">Reference proteome</keyword>
<dbReference type="Proteomes" id="UP001642409">
    <property type="component" value="Unassembled WGS sequence"/>
</dbReference>